<reference evidence="2 3" key="1">
    <citation type="submission" date="2019-09" db="EMBL/GenBank/DDBJ databases">
        <title>Taxonomic organization of the family Brucellaceae based on a phylogenomic approach.</title>
        <authorList>
            <person name="Leclercq S."/>
            <person name="Cloeckaert A."/>
            <person name="Zygmunt M.S."/>
        </authorList>
    </citation>
    <scope>NUCLEOTIDE SEQUENCE [LARGE SCALE GENOMIC DNA]</scope>
    <source>
        <strain evidence="2 3">TA93</strain>
    </source>
</reference>
<dbReference type="InterPro" id="IPR019476">
    <property type="entry name" value="T4SS_TraD_DNA-bd"/>
</dbReference>
<dbReference type="EMBL" id="WBVY01000007">
    <property type="protein sequence ID" value="KAB2655099.1"/>
    <property type="molecule type" value="Genomic_DNA"/>
</dbReference>
<dbReference type="Pfam" id="PF10412">
    <property type="entry name" value="TrwB_AAD_bind"/>
    <property type="match status" value="1"/>
</dbReference>
<dbReference type="Gene3D" id="3.40.50.300">
    <property type="entry name" value="P-loop containing nucleotide triphosphate hydrolases"/>
    <property type="match status" value="1"/>
</dbReference>
<evidence type="ECO:0000259" key="1">
    <source>
        <dbReference type="Pfam" id="PF10412"/>
    </source>
</evidence>
<dbReference type="GO" id="GO:0003677">
    <property type="term" value="F:DNA binding"/>
    <property type="evidence" value="ECO:0007669"/>
    <property type="project" value="UniProtKB-KW"/>
</dbReference>
<sequence length="984" mass="109521">MTIIDHDINEPLHKKPSRFRKTLDYFLGLHQEKVSDQNNKRLEKFYTHVDQVAARTLVNQSDDGKKTIRAPEDYLLNGELEKYAQARFGDTAPYLWLNLPINALSVPVVNGRLPDVNRSAPGELGFKDFHIEDEQLLFEAADRAGRQAWKKMFATTSSIAIIMSVAVISKNFSWPSYTEIQYGMYLDPITRVIGEAFNFTAFLVKLAMEGGHAAISGLITAVGGIGVAVLTSNLAQKIAFTNTINEMLPRIKRDLTEKYSQPTRQGRYLYKNDTVNYLNQIENYTRMAYQLVGRLKNQPFVGIGKSTGRLEERGKPFAPRAGVIVGPDFEGLRQHMLVMGFTGSRKTTLAIQPISIAFLQAAQKTGQKAGIIVFDGKGILATAIRAAMPKDLRGTYITYSTQDGGVGLDLLKHLTPPQIGQVFIGQAFKRAGGKDGGKWINGAGSNVQQAAEILRYAAANPEFLKEIWGAREYTYYSLLGILALATEDLLRDTVVRRILEVAQQDPTVFPSDVIESARGLEKLGSLAPETKTSYTSNIQDVIGIIAGTGNLARRFASGEIKGETFQSIDCIFNGGMVGVAISPADEQEGGLLIANLIKTIVYTMAQQRDSASSRAREELLRIDDYVNGMFGELQETCKKLTQVKNYLRKPETRDQANTLMNSIYPASDITGDWDSLKLNMFEYIVEEKITGVNIDSARYTKEIRRHGRELMKARKVEQELRDQYLSEGKDPTSIEKATTPHIDALIKTRDQTQESSLLCVIDEFHAYATSEGGITADTFFLSIARSTGTTVFAAVQTIDALTHAIGETATNTLLSNFVNKLFFKTNNEASKKYAQEQSGMGIYDRMWVPNAWSTFPALINELGISKPKLMFNRFKRGLFGSLNLKGGIVSNNSIATPFRDFDLGYRDQVDAAQHEDNEAGAQNETHNRNVSRMDYIEKADKEFTEKPYMTADEIGNLAQNHAFAIWLRGGRVMMEELDMTMHSS</sequence>
<keyword evidence="2" id="KW-0238">DNA-binding</keyword>
<accession>A0A7V8B0P8</accession>
<feature type="domain" description="Type IV secretion system coupling protein TraD DNA-binding" evidence="1">
    <location>
        <begin position="748"/>
        <end position="837"/>
    </location>
</feature>
<dbReference type="SUPFAM" id="SSF52540">
    <property type="entry name" value="P-loop containing nucleoside triphosphate hydrolases"/>
    <property type="match status" value="1"/>
</dbReference>
<comment type="caution">
    <text evidence="2">The sequence shown here is derived from an EMBL/GenBank/DDBJ whole genome shotgun (WGS) entry which is preliminary data.</text>
</comment>
<dbReference type="Proteomes" id="UP000460650">
    <property type="component" value="Unassembled WGS sequence"/>
</dbReference>
<name>A0A7V8B0P8_9HYPH</name>
<gene>
    <name evidence="2" type="ORF">F9K94_21315</name>
</gene>
<dbReference type="AlphaFoldDB" id="A0A7V8B0P8"/>
<dbReference type="InterPro" id="IPR027417">
    <property type="entry name" value="P-loop_NTPase"/>
</dbReference>
<evidence type="ECO:0000313" key="3">
    <source>
        <dbReference type="Proteomes" id="UP000460650"/>
    </source>
</evidence>
<dbReference type="RefSeq" id="WP_151648323.1">
    <property type="nucleotide sequence ID" value="NZ_WBVY01000007.1"/>
</dbReference>
<proteinExistence type="predicted"/>
<evidence type="ECO:0000313" key="2">
    <source>
        <dbReference type="EMBL" id="KAB2655099.1"/>
    </source>
</evidence>
<protein>
    <submittedName>
        <fullName evidence="2">Type IV secretion system DNA-binding domain-containing protein</fullName>
    </submittedName>
</protein>
<organism evidence="2 3">
    <name type="scientific">Brucella tritici</name>
    <dbReference type="NCBI Taxonomy" id="94626"/>
    <lineage>
        <taxon>Bacteria</taxon>
        <taxon>Pseudomonadati</taxon>
        <taxon>Pseudomonadota</taxon>
        <taxon>Alphaproteobacteria</taxon>
        <taxon>Hyphomicrobiales</taxon>
        <taxon>Brucellaceae</taxon>
        <taxon>Brucella/Ochrobactrum group</taxon>
        <taxon>Brucella</taxon>
    </lineage>
</organism>